<proteinExistence type="inferred from homology"/>
<dbReference type="CDD" id="cd06558">
    <property type="entry name" value="crotonase-like"/>
    <property type="match status" value="1"/>
</dbReference>
<dbReference type="GO" id="GO:0005777">
    <property type="term" value="C:peroxisome"/>
    <property type="evidence" value="ECO:0007669"/>
    <property type="project" value="TreeGrafter"/>
</dbReference>
<dbReference type="Proteomes" id="UP000184267">
    <property type="component" value="Unassembled WGS sequence"/>
</dbReference>
<dbReference type="EMBL" id="MNAD01001516">
    <property type="protein sequence ID" value="OJT04839.1"/>
    <property type="molecule type" value="Genomic_DNA"/>
</dbReference>
<dbReference type="Pfam" id="PF00378">
    <property type="entry name" value="ECH_1"/>
    <property type="match status" value="1"/>
</dbReference>
<dbReference type="PANTHER" id="PTHR11941">
    <property type="entry name" value="ENOYL-COA HYDRATASE-RELATED"/>
    <property type="match status" value="1"/>
</dbReference>
<dbReference type="GO" id="GO:0006635">
    <property type="term" value="P:fatty acid beta-oxidation"/>
    <property type="evidence" value="ECO:0007669"/>
    <property type="project" value="TreeGrafter"/>
</dbReference>
<gene>
    <name evidence="3" type="ORF">TRAPUB_4411</name>
</gene>
<dbReference type="PROSITE" id="PS00166">
    <property type="entry name" value="ENOYL_COA_HYDRATASE"/>
    <property type="match status" value="1"/>
</dbReference>
<protein>
    <submittedName>
        <fullName evidence="3">Enoyl-CoA delta isomerase 3</fullName>
    </submittedName>
</protein>
<dbReference type="OrthoDB" id="1696280at2759"/>
<organism evidence="3 4">
    <name type="scientific">Trametes pubescens</name>
    <name type="common">White-rot fungus</name>
    <dbReference type="NCBI Taxonomy" id="154538"/>
    <lineage>
        <taxon>Eukaryota</taxon>
        <taxon>Fungi</taxon>
        <taxon>Dikarya</taxon>
        <taxon>Basidiomycota</taxon>
        <taxon>Agaricomycotina</taxon>
        <taxon>Agaricomycetes</taxon>
        <taxon>Polyporales</taxon>
        <taxon>Polyporaceae</taxon>
        <taxon>Trametes</taxon>
    </lineage>
</organism>
<accession>A0A1M2VB83</accession>
<evidence type="ECO:0000256" key="2">
    <source>
        <dbReference type="RuleBase" id="RU003707"/>
    </source>
</evidence>
<dbReference type="InterPro" id="IPR001753">
    <property type="entry name" value="Enoyl-CoA_hydra/iso"/>
</dbReference>
<evidence type="ECO:0000313" key="4">
    <source>
        <dbReference type="Proteomes" id="UP000184267"/>
    </source>
</evidence>
<dbReference type="PANTHER" id="PTHR11941:SF75">
    <property type="entry name" value="ENOYL-COA HYDRATASE_ISOMERASE FAMILY PROTEIN"/>
    <property type="match status" value="1"/>
</dbReference>
<dbReference type="AlphaFoldDB" id="A0A1M2VB83"/>
<sequence>MSYPVSLPSENPLVTVTHPTPALWVLEMHNGADSRLTDTFILQAFKPALDIVERHWRENWRVGQAKKDEKLCKGALIIVGNRKQDKFFSNGLDFAGASRDPTFSTNFFPVIFNPMLHRLLTFPIPTIAAVNGHAFAGGMALAMACDYRVMADGSKRNAWLCMNEIHFGATLPLSLVAVLKAKSPNPQTLRKIVLEGHRFTPSECLSLGLVDRLAAGNTEGIVAEAQALAETIDSLPKLGVWGVNRRELYRDAIAALSKDVLIVGGLADDAAAKARL</sequence>
<dbReference type="Gene3D" id="3.90.226.10">
    <property type="entry name" value="2-enoyl-CoA Hydratase, Chain A, domain 1"/>
    <property type="match status" value="1"/>
</dbReference>
<dbReference type="SUPFAM" id="SSF52096">
    <property type="entry name" value="ClpP/crotonase"/>
    <property type="match status" value="1"/>
</dbReference>
<dbReference type="InterPro" id="IPR029045">
    <property type="entry name" value="ClpP/crotonase-like_dom_sf"/>
</dbReference>
<keyword evidence="3" id="KW-0413">Isomerase</keyword>
<comment type="similarity">
    <text evidence="1 2">Belongs to the enoyl-CoA hydratase/isomerase family.</text>
</comment>
<comment type="caution">
    <text evidence="3">The sequence shown here is derived from an EMBL/GenBank/DDBJ whole genome shotgun (WGS) entry which is preliminary data.</text>
</comment>
<dbReference type="OMA" id="LWIIELH"/>
<reference evidence="3 4" key="1">
    <citation type="submission" date="2016-10" db="EMBL/GenBank/DDBJ databases">
        <title>Genome sequence of the basidiomycete white-rot fungus Trametes pubescens.</title>
        <authorList>
            <person name="Makela M.R."/>
            <person name="Granchi Z."/>
            <person name="Peng M."/>
            <person name="De Vries R.P."/>
            <person name="Grigoriev I."/>
            <person name="Riley R."/>
            <person name="Hilden K."/>
        </authorList>
    </citation>
    <scope>NUCLEOTIDE SEQUENCE [LARGE SCALE GENOMIC DNA]</scope>
    <source>
        <strain evidence="3 4">FBCC735</strain>
    </source>
</reference>
<evidence type="ECO:0000313" key="3">
    <source>
        <dbReference type="EMBL" id="OJT04839.1"/>
    </source>
</evidence>
<name>A0A1M2VB83_TRAPU</name>
<evidence type="ECO:0000256" key="1">
    <source>
        <dbReference type="ARBA" id="ARBA00005254"/>
    </source>
</evidence>
<dbReference type="InterPro" id="IPR018376">
    <property type="entry name" value="Enoyl-CoA_hyd/isom_CS"/>
</dbReference>
<keyword evidence="4" id="KW-1185">Reference proteome</keyword>
<dbReference type="STRING" id="154538.A0A1M2VB83"/>
<dbReference type="GO" id="GO:0004165">
    <property type="term" value="F:delta(3)-delta(2)-enoyl-CoA isomerase activity"/>
    <property type="evidence" value="ECO:0007669"/>
    <property type="project" value="TreeGrafter"/>
</dbReference>